<keyword evidence="7 11" id="KW-0418">Kinase</keyword>
<keyword evidence="6 11" id="KW-0547">Nucleotide-binding</keyword>
<accession>A0ABT9CB20</accession>
<keyword evidence="4 11" id="KW-0808">Transferase</keyword>
<evidence type="ECO:0000256" key="4">
    <source>
        <dbReference type="ARBA" id="ARBA00022679"/>
    </source>
</evidence>
<dbReference type="PRINTS" id="PR01099">
    <property type="entry name" value="HYETHTZKNASE"/>
</dbReference>
<dbReference type="EC" id="2.7.1.50" evidence="11"/>
<dbReference type="PIRSF" id="PIRSF000513">
    <property type="entry name" value="Thz_kinase"/>
    <property type="match status" value="1"/>
</dbReference>
<comment type="caution">
    <text evidence="12">The sequence shown here is derived from an EMBL/GenBank/DDBJ whole genome shotgun (WGS) entry which is preliminary data.</text>
</comment>
<comment type="pathway">
    <text evidence="3 11">Cofactor biosynthesis; thiamine diphosphate biosynthesis; 4-methyl-5-(2-phosphoethyl)-thiazole from 5-(2-hydroxyethyl)-4-methylthiazole: step 1/1.</text>
</comment>
<dbReference type="GO" id="GO:0004417">
    <property type="term" value="F:hydroxyethylthiazole kinase activity"/>
    <property type="evidence" value="ECO:0007669"/>
    <property type="project" value="UniProtKB-EC"/>
</dbReference>
<dbReference type="CDD" id="cd01170">
    <property type="entry name" value="THZ_kinase"/>
    <property type="match status" value="1"/>
</dbReference>
<dbReference type="Gene3D" id="3.40.1190.20">
    <property type="match status" value="1"/>
</dbReference>
<evidence type="ECO:0000313" key="12">
    <source>
        <dbReference type="EMBL" id="MDO7906465.1"/>
    </source>
</evidence>
<evidence type="ECO:0000256" key="9">
    <source>
        <dbReference type="ARBA" id="ARBA00022842"/>
    </source>
</evidence>
<comment type="cofactor">
    <cofactor evidence="2 11">
        <name>Mg(2+)</name>
        <dbReference type="ChEBI" id="CHEBI:18420"/>
    </cofactor>
</comment>
<feature type="binding site" evidence="11">
    <location>
        <position position="119"/>
    </location>
    <ligand>
        <name>ATP</name>
        <dbReference type="ChEBI" id="CHEBI:30616"/>
    </ligand>
</feature>
<dbReference type="NCBIfam" id="TIGR00694">
    <property type="entry name" value="thiM"/>
    <property type="match status" value="1"/>
</dbReference>
<dbReference type="SUPFAM" id="SSF53613">
    <property type="entry name" value="Ribokinase-like"/>
    <property type="match status" value="1"/>
</dbReference>
<evidence type="ECO:0000256" key="7">
    <source>
        <dbReference type="ARBA" id="ARBA00022777"/>
    </source>
</evidence>
<reference evidence="12 13" key="1">
    <citation type="submission" date="2023-07" db="EMBL/GenBank/DDBJ databases">
        <title>Paenibacillus sp. JX-17 nov. isolated from soil.</title>
        <authorList>
            <person name="Wan Y."/>
            <person name="Liu B."/>
        </authorList>
    </citation>
    <scope>NUCLEOTIDE SEQUENCE [LARGE SCALE GENOMIC DNA]</scope>
    <source>
        <strain evidence="12 13">JX-17</strain>
    </source>
</reference>
<evidence type="ECO:0000256" key="1">
    <source>
        <dbReference type="ARBA" id="ARBA00001771"/>
    </source>
</evidence>
<dbReference type="HAMAP" id="MF_00228">
    <property type="entry name" value="Thz_kinase"/>
    <property type="match status" value="1"/>
</dbReference>
<evidence type="ECO:0000313" key="13">
    <source>
        <dbReference type="Proteomes" id="UP001240171"/>
    </source>
</evidence>
<sequence length="278" mass="28933">MNQIAGLLERVREINPLVHNMTNVVVTNFTANGLLALGASPVMAYAREEAADIARIAGAVVLNMGTLDEELVENMILAGRSANEHGVPVLFDPVGAGATPYRTASARRIMAEVKVDLLRGNAAEIAQVLGQEAAIKGVDAGASGNLDVEELAVRAARELHTAVVITGREDVITDGLNGWMVGNGHPLLTRVTGAGCLLTSVLGAFAAVEADRLAAGAAALVVYGTAAELAAERKGHEGPGSFQMELLNMLMAVSPDDVLQYGRVRPLKAVQQTGGEPQ</sequence>
<evidence type="ECO:0000256" key="8">
    <source>
        <dbReference type="ARBA" id="ARBA00022840"/>
    </source>
</evidence>
<keyword evidence="8 11" id="KW-0067">ATP-binding</keyword>
<dbReference type="EMBL" id="JAUQTB010000003">
    <property type="protein sequence ID" value="MDO7906465.1"/>
    <property type="molecule type" value="Genomic_DNA"/>
</dbReference>
<keyword evidence="5 11" id="KW-0479">Metal-binding</keyword>
<keyword evidence="13" id="KW-1185">Reference proteome</keyword>
<evidence type="ECO:0000256" key="2">
    <source>
        <dbReference type="ARBA" id="ARBA00001946"/>
    </source>
</evidence>
<gene>
    <name evidence="11 12" type="primary">thiM</name>
    <name evidence="12" type="ORF">Q5741_08545</name>
</gene>
<dbReference type="Proteomes" id="UP001240171">
    <property type="component" value="Unassembled WGS sequence"/>
</dbReference>
<feature type="binding site" evidence="11">
    <location>
        <position position="166"/>
    </location>
    <ligand>
        <name>ATP</name>
        <dbReference type="ChEBI" id="CHEBI:30616"/>
    </ligand>
</feature>
<evidence type="ECO:0000256" key="10">
    <source>
        <dbReference type="ARBA" id="ARBA00022977"/>
    </source>
</evidence>
<dbReference type="InterPro" id="IPR029056">
    <property type="entry name" value="Ribokinase-like"/>
</dbReference>
<feature type="binding site" evidence="11">
    <location>
        <position position="193"/>
    </location>
    <ligand>
        <name>substrate</name>
    </ligand>
</feature>
<evidence type="ECO:0000256" key="5">
    <source>
        <dbReference type="ARBA" id="ARBA00022723"/>
    </source>
</evidence>
<organism evidence="12 13">
    <name type="scientific">Paenibacillus lacisoli</name>
    <dbReference type="NCBI Taxonomy" id="3064525"/>
    <lineage>
        <taxon>Bacteria</taxon>
        <taxon>Bacillati</taxon>
        <taxon>Bacillota</taxon>
        <taxon>Bacilli</taxon>
        <taxon>Bacillales</taxon>
        <taxon>Paenibacillaceae</taxon>
        <taxon>Paenibacillus</taxon>
    </lineage>
</organism>
<comment type="similarity">
    <text evidence="11">Belongs to the Thz kinase family.</text>
</comment>
<dbReference type="NCBIfam" id="NF006830">
    <property type="entry name" value="PRK09355.1"/>
    <property type="match status" value="1"/>
</dbReference>
<feature type="binding site" evidence="11">
    <location>
        <position position="43"/>
    </location>
    <ligand>
        <name>substrate</name>
    </ligand>
</feature>
<evidence type="ECO:0000256" key="11">
    <source>
        <dbReference type="HAMAP-Rule" id="MF_00228"/>
    </source>
</evidence>
<evidence type="ECO:0000256" key="3">
    <source>
        <dbReference type="ARBA" id="ARBA00004868"/>
    </source>
</evidence>
<evidence type="ECO:0000256" key="6">
    <source>
        <dbReference type="ARBA" id="ARBA00022741"/>
    </source>
</evidence>
<protein>
    <recommendedName>
        <fullName evidence="11">Hydroxyethylthiazole kinase</fullName>
        <ecNumber evidence="11">2.7.1.50</ecNumber>
    </recommendedName>
    <alternativeName>
        <fullName evidence="11">4-methyl-5-beta-hydroxyethylthiazole kinase</fullName>
        <shortName evidence="11">TH kinase</shortName>
        <shortName evidence="11">Thz kinase</shortName>
    </alternativeName>
</protein>
<keyword evidence="9 11" id="KW-0460">Magnesium</keyword>
<dbReference type="Pfam" id="PF02110">
    <property type="entry name" value="HK"/>
    <property type="match status" value="1"/>
</dbReference>
<comment type="catalytic activity">
    <reaction evidence="1 11">
        <text>5-(2-hydroxyethyl)-4-methylthiazole + ATP = 4-methyl-5-(2-phosphooxyethyl)-thiazole + ADP + H(+)</text>
        <dbReference type="Rhea" id="RHEA:24212"/>
        <dbReference type="ChEBI" id="CHEBI:15378"/>
        <dbReference type="ChEBI" id="CHEBI:17957"/>
        <dbReference type="ChEBI" id="CHEBI:30616"/>
        <dbReference type="ChEBI" id="CHEBI:58296"/>
        <dbReference type="ChEBI" id="CHEBI:456216"/>
        <dbReference type="EC" id="2.7.1.50"/>
    </reaction>
</comment>
<proteinExistence type="inferred from homology"/>
<dbReference type="InterPro" id="IPR000417">
    <property type="entry name" value="Hyethyz_kinase"/>
</dbReference>
<keyword evidence="10 11" id="KW-0784">Thiamine biosynthesis</keyword>
<comment type="function">
    <text evidence="11">Catalyzes the phosphorylation of the hydroxyl group of 4-methyl-5-beta-hydroxyethylthiazole (THZ).</text>
</comment>
<name>A0ABT9CB20_9BACL</name>